<accession>A0A7T7F9I4</accession>
<reference evidence="7 8" key="1">
    <citation type="submission" date="2020-12" db="EMBL/GenBank/DDBJ databases">
        <title>HMF7856_wgs.fasta genome submission.</title>
        <authorList>
            <person name="Kang H."/>
            <person name="Kim H."/>
            <person name="Joh K."/>
        </authorList>
    </citation>
    <scope>NUCLEOTIDE SEQUENCE [LARGE SCALE GENOMIC DNA]</scope>
    <source>
        <strain evidence="7 8">HMF7856</strain>
    </source>
</reference>
<feature type="domain" description="Translocation and assembly module TamB C-terminal" evidence="6">
    <location>
        <begin position="1004"/>
        <end position="1438"/>
    </location>
</feature>
<evidence type="ECO:0000313" key="7">
    <source>
        <dbReference type="EMBL" id="QQL49222.1"/>
    </source>
</evidence>
<gene>
    <name evidence="7" type="ORF">GO620_013700</name>
</gene>
<dbReference type="EMBL" id="CP066775">
    <property type="protein sequence ID" value="QQL49222.1"/>
    <property type="molecule type" value="Genomic_DNA"/>
</dbReference>
<dbReference type="Proteomes" id="UP000429232">
    <property type="component" value="Chromosome"/>
</dbReference>
<comment type="subcellular location">
    <subcellularLocation>
        <location evidence="1">Membrane</location>
        <topology evidence="1">Single-pass membrane protein</topology>
    </subcellularLocation>
</comment>
<sequence length="1486" mass="165757">MVLLLMVSVFLLILQYKPVQTWAAKKATAYLSKELHTKIGIKSIYLVPFSSVVLEGFYVLDKQQDTLVSTPKLSVELNRFSIFSSITARTIHFENITLDNGSAYLKKQKDSTSNLQFIIDYFNNPAKPKTPSKPWTITFNRIGLNNFHFRYKNQLVHRVTPHEVNFADLDINHFTTVLHNIDVKNHIFKSRIEGFSLREKSGFLLQKLAANATIDSNRILLQDFHLKTGNSDLKNYLSMKFKSFDDFSDFENKILMDADIRSSFISSKDIAFFTSSLDKVQFDLGVSGHVSGKVNNLIAKNLQVTGGQATYVKGNFTLKGLPDWNSTHLNLDFDQLATNKKDLDYLIRRFSGDYKFALPEFLNKFGNINFTGRMNGLQENFQMVGTFKTKLGRFDPNLHITLKNVPTYAGKIKLFNFDVGAMLGEASLGRTTLAANINGSGDDLKNLNIKTDAKIDYLVFNKYQYHNIALNGQFINQAAKAVVKVNDRNIKLDLNGSIDLKPNLPVYTVNANVNEANLYRLKFLKDTVTVSTIFKVKISGNDLKNLQGVASFTPIRIVDPRHNYVVDSIEVKARGLGSNRMITLRSDLMDGTLTGTYDLATLPSYFKTIVKQYIPSLKTTIVKPGPQNFQFTLQLKNLDPFLTAFMPQLRIPERGTFTGQFNSATNQAVLNGYIKTLKYGKTVFHDFIIDESTNNDFLGVNLSLSKVDITDSLFIKNITVTNFLKKDSLDFNIKLSDKNAVNQLDLYGLVEFGRDTTAKLKLLPSDVILENQKWHLNNQVRIRLLNGKTQISGFELTNGEQKAKINGFISDSPEDELKLDFEKFRMSTLDQLTKAAGIKLSGTLNGEVVATAITGKPGVDAKLKIDSLKMNDTQVGNVAIASSLDNERNEADINMNILNRGLETMKIGGVYHLSGDNNTLDFDVKMNQTEAIIFSPFVKGLVSDLKGTISTNLKLTGTASKPALNGDLTLSNTGVKVDYLNTSYIINDKLDVKNSVIQIKNMQLTDGHRGKATANGTVDLNNLSNPNINVVLNTNKFLALNTTVKENSQYYGKAFATGRFSFAGPIDNMKIDIRARTEDSTVFNIPLNTSATAGDYDFIRFVAHKDSARVVPLTNSFNGVTLNFDLTADEKTVVRITTDYGQLEGRGITNNLKLNINSLGDFEIFGDYLISSGKFLFTAKNFISKLFQVNQGGTIRWTGDPANANIDMQAFYEVRTNINNLYTAAGLAAPTSKFELVQAELILTKSLLHPNIDFDFNFPTDPSVKDDVSQYLTDYNNRSQQALSIIVRRQFATGYGSNVTDQVKSTAQDAVSEVFFNQLNNVLSQNLKNVDLSFRSFSDASASVRLFKERLSLSGSLYNTASNNNIFGGGGTQALFNSNLNSYTKDFEADYLLRADGRLKARYSYRVLNSTTLSNLNNTGPIDVQYVNGVGLVYQRDFDSPGEFLKSLFTRRKRVSKAPANTPPPISRSDGSTTEPYDPNEEKNPL</sequence>
<protein>
    <submittedName>
        <fullName evidence="7">Translocation/assembly module TamB domain-containing protein</fullName>
    </submittedName>
</protein>
<dbReference type="PANTHER" id="PTHR36985:SF1">
    <property type="entry name" value="TRANSLOCATION AND ASSEMBLY MODULE SUBUNIT TAMB"/>
    <property type="match status" value="1"/>
</dbReference>
<evidence type="ECO:0000313" key="8">
    <source>
        <dbReference type="Proteomes" id="UP000429232"/>
    </source>
</evidence>
<evidence type="ECO:0000256" key="1">
    <source>
        <dbReference type="ARBA" id="ARBA00004167"/>
    </source>
</evidence>
<evidence type="ECO:0000259" key="6">
    <source>
        <dbReference type="Pfam" id="PF04357"/>
    </source>
</evidence>
<name>A0A7T7F9I4_9SPHI</name>
<evidence type="ECO:0000256" key="3">
    <source>
        <dbReference type="ARBA" id="ARBA00022989"/>
    </source>
</evidence>
<evidence type="ECO:0000256" key="5">
    <source>
        <dbReference type="SAM" id="MobiDB-lite"/>
    </source>
</evidence>
<dbReference type="KEGG" id="mgik:GO620_013700"/>
<keyword evidence="8" id="KW-1185">Reference proteome</keyword>
<keyword evidence="2" id="KW-0812">Transmembrane</keyword>
<evidence type="ECO:0000256" key="4">
    <source>
        <dbReference type="ARBA" id="ARBA00023136"/>
    </source>
</evidence>
<organism evidence="7 8">
    <name type="scientific">Mucilaginibacter ginkgonis</name>
    <dbReference type="NCBI Taxonomy" id="2682091"/>
    <lineage>
        <taxon>Bacteria</taxon>
        <taxon>Pseudomonadati</taxon>
        <taxon>Bacteroidota</taxon>
        <taxon>Sphingobacteriia</taxon>
        <taxon>Sphingobacteriales</taxon>
        <taxon>Sphingobacteriaceae</taxon>
        <taxon>Mucilaginibacter</taxon>
    </lineage>
</organism>
<dbReference type="GO" id="GO:0005886">
    <property type="term" value="C:plasma membrane"/>
    <property type="evidence" value="ECO:0007669"/>
    <property type="project" value="InterPro"/>
</dbReference>
<dbReference type="InterPro" id="IPR007452">
    <property type="entry name" value="TamB_C"/>
</dbReference>
<dbReference type="Pfam" id="PF04357">
    <property type="entry name" value="TamB"/>
    <property type="match status" value="1"/>
</dbReference>
<keyword evidence="3" id="KW-1133">Transmembrane helix</keyword>
<keyword evidence="4" id="KW-0472">Membrane</keyword>
<dbReference type="PANTHER" id="PTHR36985">
    <property type="entry name" value="TRANSLOCATION AND ASSEMBLY MODULE SUBUNIT TAMB"/>
    <property type="match status" value="1"/>
</dbReference>
<proteinExistence type="predicted"/>
<evidence type="ECO:0000256" key="2">
    <source>
        <dbReference type="ARBA" id="ARBA00022692"/>
    </source>
</evidence>
<dbReference type="GO" id="GO:0009306">
    <property type="term" value="P:protein secretion"/>
    <property type="evidence" value="ECO:0007669"/>
    <property type="project" value="InterPro"/>
</dbReference>
<feature type="region of interest" description="Disordered" evidence="5">
    <location>
        <begin position="1454"/>
        <end position="1486"/>
    </location>
</feature>